<dbReference type="Proteomes" id="UP000198226">
    <property type="component" value="Chromosome I"/>
</dbReference>
<dbReference type="EMBL" id="LT607752">
    <property type="protein sequence ID" value="SCG80646.1"/>
    <property type="molecule type" value="Genomic_DNA"/>
</dbReference>
<evidence type="ECO:0000256" key="2">
    <source>
        <dbReference type="SAM" id="Phobius"/>
    </source>
</evidence>
<keyword evidence="2" id="KW-0472">Membrane</keyword>
<gene>
    <name evidence="3" type="ORF">GA0070623_5150</name>
</gene>
<feature type="region of interest" description="Disordered" evidence="1">
    <location>
        <begin position="34"/>
        <end position="89"/>
    </location>
</feature>
<keyword evidence="2" id="KW-1133">Transmembrane helix</keyword>
<proteinExistence type="predicted"/>
<reference evidence="4" key="1">
    <citation type="submission" date="2016-06" db="EMBL/GenBank/DDBJ databases">
        <authorList>
            <person name="Varghese N."/>
            <person name="Submissions Spin"/>
        </authorList>
    </citation>
    <scope>NUCLEOTIDE SEQUENCE [LARGE SCALE GENOMIC DNA]</scope>
    <source>
        <strain evidence="4">DSM 44983</strain>
    </source>
</reference>
<evidence type="ECO:0000313" key="3">
    <source>
        <dbReference type="EMBL" id="SCG80646.1"/>
    </source>
</evidence>
<dbReference type="RefSeq" id="WP_067306756.1">
    <property type="nucleotide sequence ID" value="NZ_LRMV01000045.1"/>
</dbReference>
<dbReference type="OrthoDB" id="3391099at2"/>
<name>A0A109IL63_9ACTN</name>
<sequence length="205" mass="21087">MLRKHLVEVIVGVVVAVLGAAVLAWLKFGGPEPGSTDPDLGSSVADALSDSAPPASGSPAPTTGGADPAAEGSTAAPQSAGTGLRPTSRLLYDDGANRATVTGLEVTTEGKLRVRLRYQSSAANGWSLSCPEPAADLRSSRLTLAGGKQVYPVDTYCTSQRPGEDFTLRSGAVLESWGVFPVVPPSGSEFSLTWYDLGTVEGLKL</sequence>
<evidence type="ECO:0000313" key="4">
    <source>
        <dbReference type="Proteomes" id="UP000198226"/>
    </source>
</evidence>
<evidence type="ECO:0000256" key="1">
    <source>
        <dbReference type="SAM" id="MobiDB-lite"/>
    </source>
</evidence>
<feature type="transmembrane region" description="Helical" evidence="2">
    <location>
        <begin position="6"/>
        <end position="26"/>
    </location>
</feature>
<accession>A0A109IL63</accession>
<feature type="compositionally biased region" description="Low complexity" evidence="1">
    <location>
        <begin position="40"/>
        <end position="72"/>
    </location>
</feature>
<protein>
    <submittedName>
        <fullName evidence="3">Uncharacterized protein</fullName>
    </submittedName>
</protein>
<keyword evidence="4" id="KW-1185">Reference proteome</keyword>
<organism evidence="3 4">
    <name type="scientific">Micromonospora rifamycinica</name>
    <dbReference type="NCBI Taxonomy" id="291594"/>
    <lineage>
        <taxon>Bacteria</taxon>
        <taxon>Bacillati</taxon>
        <taxon>Actinomycetota</taxon>
        <taxon>Actinomycetes</taxon>
        <taxon>Micromonosporales</taxon>
        <taxon>Micromonosporaceae</taxon>
        <taxon>Micromonospora</taxon>
    </lineage>
</organism>
<dbReference type="AlphaFoldDB" id="A0A109IL63"/>
<keyword evidence="2" id="KW-0812">Transmembrane</keyword>